<dbReference type="AlphaFoldDB" id="A0A0C3RTG9"/>
<feature type="non-terminal residue" evidence="1">
    <location>
        <position position="1"/>
    </location>
</feature>
<evidence type="ECO:0000313" key="1">
    <source>
        <dbReference type="EMBL" id="KIP03991.1"/>
    </source>
</evidence>
<gene>
    <name evidence="1" type="ORF">PHLGIDRAFT_40064</name>
</gene>
<name>A0A0C3RTG9_PHLG1</name>
<protein>
    <submittedName>
        <fullName evidence="1">Uncharacterized protein</fullName>
    </submittedName>
</protein>
<feature type="non-terminal residue" evidence="1">
    <location>
        <position position="77"/>
    </location>
</feature>
<keyword evidence="2" id="KW-1185">Reference proteome</keyword>
<evidence type="ECO:0000313" key="2">
    <source>
        <dbReference type="Proteomes" id="UP000053257"/>
    </source>
</evidence>
<dbReference type="Proteomes" id="UP000053257">
    <property type="component" value="Unassembled WGS sequence"/>
</dbReference>
<organism evidence="1 2">
    <name type="scientific">Phlebiopsis gigantea (strain 11061_1 CR5-6)</name>
    <name type="common">White-rot fungus</name>
    <name type="synonym">Peniophora gigantea</name>
    <dbReference type="NCBI Taxonomy" id="745531"/>
    <lineage>
        <taxon>Eukaryota</taxon>
        <taxon>Fungi</taxon>
        <taxon>Dikarya</taxon>
        <taxon>Basidiomycota</taxon>
        <taxon>Agaricomycotina</taxon>
        <taxon>Agaricomycetes</taxon>
        <taxon>Polyporales</taxon>
        <taxon>Phanerochaetaceae</taxon>
        <taxon>Phlebiopsis</taxon>
    </lineage>
</organism>
<dbReference type="STRING" id="745531.A0A0C3RTG9"/>
<proteinExistence type="predicted"/>
<dbReference type="EMBL" id="KN840591">
    <property type="protein sequence ID" value="KIP03991.1"/>
    <property type="molecule type" value="Genomic_DNA"/>
</dbReference>
<accession>A0A0C3RTG9</accession>
<reference evidence="1 2" key="1">
    <citation type="journal article" date="2014" name="PLoS Genet.">
        <title>Analysis of the Phlebiopsis gigantea genome, transcriptome and secretome provides insight into its pioneer colonization strategies of wood.</title>
        <authorList>
            <person name="Hori C."/>
            <person name="Ishida T."/>
            <person name="Igarashi K."/>
            <person name="Samejima M."/>
            <person name="Suzuki H."/>
            <person name="Master E."/>
            <person name="Ferreira P."/>
            <person name="Ruiz-Duenas F.J."/>
            <person name="Held B."/>
            <person name="Canessa P."/>
            <person name="Larrondo L.F."/>
            <person name="Schmoll M."/>
            <person name="Druzhinina I.S."/>
            <person name="Kubicek C.P."/>
            <person name="Gaskell J.A."/>
            <person name="Kersten P."/>
            <person name="St John F."/>
            <person name="Glasner J."/>
            <person name="Sabat G."/>
            <person name="Splinter BonDurant S."/>
            <person name="Syed K."/>
            <person name="Yadav J."/>
            <person name="Mgbeahuruike A.C."/>
            <person name="Kovalchuk A."/>
            <person name="Asiegbu F.O."/>
            <person name="Lackner G."/>
            <person name="Hoffmeister D."/>
            <person name="Rencoret J."/>
            <person name="Gutierrez A."/>
            <person name="Sun H."/>
            <person name="Lindquist E."/>
            <person name="Barry K."/>
            <person name="Riley R."/>
            <person name="Grigoriev I.V."/>
            <person name="Henrissat B."/>
            <person name="Kues U."/>
            <person name="Berka R.M."/>
            <person name="Martinez A.T."/>
            <person name="Covert S.F."/>
            <person name="Blanchette R.A."/>
            <person name="Cullen D."/>
        </authorList>
    </citation>
    <scope>NUCLEOTIDE SEQUENCE [LARGE SCALE GENOMIC DNA]</scope>
    <source>
        <strain evidence="1 2">11061_1 CR5-6</strain>
    </source>
</reference>
<sequence length="77" mass="8845">VSVEFEGIKFCHTQPLTFGSVPWPLLTPPHKTTLDDVDWGAVEAFFAVAKLLVAPEEYKSLVEKAHRRFHPDKWRAR</sequence>
<dbReference type="OrthoDB" id="3265210at2759"/>
<dbReference type="HOGENOM" id="CLU_181687_0_0_1"/>